<dbReference type="Gene3D" id="1.25.40.20">
    <property type="entry name" value="Ankyrin repeat-containing domain"/>
    <property type="match status" value="1"/>
</dbReference>
<dbReference type="InterPro" id="IPR035984">
    <property type="entry name" value="Acyl-CoA-binding_sf"/>
</dbReference>
<dbReference type="SUPFAM" id="SSF48403">
    <property type="entry name" value="Ankyrin repeat"/>
    <property type="match status" value="1"/>
</dbReference>
<keyword evidence="1" id="KW-0677">Repeat</keyword>
<protein>
    <recommendedName>
        <fullName evidence="6">ACB domain-containing protein</fullName>
    </recommendedName>
</protein>
<feature type="region of interest" description="Disordered" evidence="5">
    <location>
        <begin position="158"/>
        <end position="181"/>
    </location>
</feature>
<proteinExistence type="predicted"/>
<dbReference type="Proteomes" id="UP000199727">
    <property type="component" value="Unassembled WGS sequence"/>
</dbReference>
<dbReference type="EMBL" id="AMKT01000050">
    <property type="protein sequence ID" value="OXG19331.1"/>
    <property type="molecule type" value="Genomic_DNA"/>
</dbReference>
<dbReference type="SUPFAM" id="SSF47027">
    <property type="entry name" value="Acyl-CoA binding protein"/>
    <property type="match status" value="1"/>
</dbReference>
<dbReference type="PROSITE" id="PS50297">
    <property type="entry name" value="ANK_REP_REGION"/>
    <property type="match status" value="1"/>
</dbReference>
<dbReference type="AlphaFoldDB" id="A0A854QBP4"/>
<evidence type="ECO:0000313" key="8">
    <source>
        <dbReference type="Proteomes" id="UP000199727"/>
    </source>
</evidence>
<dbReference type="Pfam" id="PF00887">
    <property type="entry name" value="ACBP"/>
    <property type="match status" value="1"/>
</dbReference>
<evidence type="ECO:0000256" key="1">
    <source>
        <dbReference type="ARBA" id="ARBA00022737"/>
    </source>
</evidence>
<evidence type="ECO:0000256" key="3">
    <source>
        <dbReference type="ARBA" id="ARBA00023121"/>
    </source>
</evidence>
<dbReference type="InterPro" id="IPR002110">
    <property type="entry name" value="Ankyrin_rpt"/>
</dbReference>
<dbReference type="InterPro" id="IPR036770">
    <property type="entry name" value="Ankyrin_rpt-contain_sf"/>
</dbReference>
<comment type="caution">
    <text evidence="7">The sequence shown here is derived from an EMBL/GenBank/DDBJ whole genome shotgun (WGS) entry which is preliminary data.</text>
</comment>
<keyword evidence="2 4" id="KW-0040">ANK repeat</keyword>
<evidence type="ECO:0000256" key="5">
    <source>
        <dbReference type="SAM" id="MobiDB-lite"/>
    </source>
</evidence>
<keyword evidence="3" id="KW-0446">Lipid-binding</keyword>
<dbReference type="PANTHER" id="PTHR24119">
    <property type="entry name" value="ACYL-COA-BINDING DOMAIN-CONTAINING PROTEIN 6"/>
    <property type="match status" value="1"/>
</dbReference>
<dbReference type="PROSITE" id="PS50088">
    <property type="entry name" value="ANK_REPEAT"/>
    <property type="match status" value="1"/>
</dbReference>
<dbReference type="InterPro" id="IPR000582">
    <property type="entry name" value="Acyl-CoA-binding_protein"/>
</dbReference>
<feature type="domain" description="ACB" evidence="6">
    <location>
        <begin position="51"/>
        <end position="149"/>
    </location>
</feature>
<dbReference type="OrthoDB" id="341259at2759"/>
<reference evidence="7 8" key="1">
    <citation type="submission" date="2017-06" db="EMBL/GenBank/DDBJ databases">
        <title>Global population genomics of the pathogenic fungus Cryptococcus neoformans var. grubii.</title>
        <authorList>
            <person name="Cuomo C."/>
            <person name="Litvintseva A."/>
            <person name="Chen Y."/>
            <person name="Young S."/>
            <person name="Zeng Q."/>
            <person name="Chapman S."/>
            <person name="Gujja S."/>
            <person name="Saif S."/>
            <person name="Birren B."/>
        </authorList>
    </citation>
    <scope>NUCLEOTIDE SEQUENCE [LARGE SCALE GENOMIC DNA]</scope>
    <source>
        <strain evidence="7 8">Tu259-1</strain>
    </source>
</reference>
<feature type="compositionally biased region" description="Basic and acidic residues" evidence="5">
    <location>
        <begin position="158"/>
        <end position="180"/>
    </location>
</feature>
<sequence length="285" mass="31368">MSSFLVQDLLSQASFEALRHSGALRYWIVAAHQPLSRKTHQPRMSTICFASKDQFEAAASWLTSTPATAGLPNEIKLELYGLFKFITTGAGPTSSRPSLFYPTNRAKHDAWNSVSTKYFHLNSVPHQTIAMAQGRYVEIAKQVGWDGAIQEEDEIDLERLSDSESEDGKDGHEGAKDGWRKVSVMQGEDGLDDEGTSPIHDAVTADSLQAVKKLIEGDSSLINSRDEFGYTPLHLAADRGYPKMTKLLLELGADKSLKDQDDQTPLMLAQISSRDDIIAILDPSS</sequence>
<accession>A0A854QBP4</accession>
<evidence type="ECO:0000313" key="7">
    <source>
        <dbReference type="EMBL" id="OXG19331.1"/>
    </source>
</evidence>
<name>A0A854QBP4_CRYNE</name>
<organism evidence="7 8">
    <name type="scientific">Cryptococcus neoformans Tu259-1</name>
    <dbReference type="NCBI Taxonomy" id="1230072"/>
    <lineage>
        <taxon>Eukaryota</taxon>
        <taxon>Fungi</taxon>
        <taxon>Dikarya</taxon>
        <taxon>Basidiomycota</taxon>
        <taxon>Agaricomycotina</taxon>
        <taxon>Tremellomycetes</taxon>
        <taxon>Tremellales</taxon>
        <taxon>Cryptococcaceae</taxon>
        <taxon>Cryptococcus</taxon>
        <taxon>Cryptococcus neoformans species complex</taxon>
    </lineage>
</organism>
<evidence type="ECO:0000256" key="2">
    <source>
        <dbReference type="ARBA" id="ARBA00023043"/>
    </source>
</evidence>
<dbReference type="SMART" id="SM00248">
    <property type="entry name" value="ANK"/>
    <property type="match status" value="2"/>
</dbReference>
<dbReference type="Gene3D" id="1.20.80.10">
    <property type="match status" value="1"/>
</dbReference>
<dbReference type="Pfam" id="PF12796">
    <property type="entry name" value="Ank_2"/>
    <property type="match status" value="1"/>
</dbReference>
<feature type="repeat" description="ANK" evidence="4">
    <location>
        <begin position="228"/>
        <end position="260"/>
    </location>
</feature>
<dbReference type="PANTHER" id="PTHR24119:SF0">
    <property type="entry name" value="ACYL-COA-BINDING DOMAIN-CONTAINING PROTEIN 6"/>
    <property type="match status" value="1"/>
</dbReference>
<dbReference type="PROSITE" id="PS51228">
    <property type="entry name" value="ACB_2"/>
    <property type="match status" value="1"/>
</dbReference>
<evidence type="ECO:0000256" key="4">
    <source>
        <dbReference type="PROSITE-ProRule" id="PRU00023"/>
    </source>
</evidence>
<dbReference type="InterPro" id="IPR014352">
    <property type="entry name" value="FERM/acyl-CoA-bd_prot_sf"/>
</dbReference>
<dbReference type="GO" id="GO:0000062">
    <property type="term" value="F:fatty-acyl-CoA binding"/>
    <property type="evidence" value="ECO:0007669"/>
    <property type="project" value="InterPro"/>
</dbReference>
<gene>
    <name evidence="7" type="ORF">C361_04278</name>
</gene>
<evidence type="ECO:0000259" key="6">
    <source>
        <dbReference type="PROSITE" id="PS51228"/>
    </source>
</evidence>